<evidence type="ECO:0000256" key="2">
    <source>
        <dbReference type="ARBA" id="ARBA00009417"/>
    </source>
</evidence>
<organism evidence="11 12">
    <name type="scientific">Candidatus Chloroploca asiatica</name>
    <dbReference type="NCBI Taxonomy" id="1506545"/>
    <lineage>
        <taxon>Bacteria</taxon>
        <taxon>Bacillati</taxon>
        <taxon>Chloroflexota</taxon>
        <taxon>Chloroflexia</taxon>
        <taxon>Chloroflexales</taxon>
        <taxon>Chloroflexineae</taxon>
        <taxon>Oscillochloridaceae</taxon>
        <taxon>Candidatus Chloroploca</taxon>
    </lineage>
</organism>
<reference evidence="11 12" key="1">
    <citation type="submission" date="2016-05" db="EMBL/GenBank/DDBJ databases">
        <authorList>
            <person name="Lavstsen T."/>
            <person name="Jespersen J.S."/>
        </authorList>
    </citation>
    <scope>NUCLEOTIDE SEQUENCE [LARGE SCALE GENOMIC DNA]</scope>
    <source>
        <strain evidence="11 12">B7-9</strain>
    </source>
</reference>
<evidence type="ECO:0000256" key="8">
    <source>
        <dbReference type="ARBA" id="ARBA00035108"/>
    </source>
</evidence>
<dbReference type="NCBIfam" id="TIGR02640">
    <property type="entry name" value="gas_vesic_GvpN"/>
    <property type="match status" value="1"/>
</dbReference>
<dbReference type="InterPro" id="IPR013462">
    <property type="entry name" value="Gas-vesicle_GvpN"/>
</dbReference>
<keyword evidence="12" id="KW-1185">Reference proteome</keyword>
<comment type="catalytic activity">
    <reaction evidence="9">
        <text>ATP + H2O = ADP + phosphate + H(+)</text>
        <dbReference type="Rhea" id="RHEA:13065"/>
        <dbReference type="ChEBI" id="CHEBI:15377"/>
        <dbReference type="ChEBI" id="CHEBI:15378"/>
        <dbReference type="ChEBI" id="CHEBI:30616"/>
        <dbReference type="ChEBI" id="CHEBI:43474"/>
        <dbReference type="ChEBI" id="CHEBI:456216"/>
    </reaction>
</comment>
<dbReference type="AlphaFoldDB" id="A0A2H3LEG8"/>
<evidence type="ECO:0000256" key="6">
    <source>
        <dbReference type="ARBA" id="ARBA00022840"/>
    </source>
</evidence>
<dbReference type="GO" id="GO:0031412">
    <property type="term" value="P:gas vesicle organization"/>
    <property type="evidence" value="ECO:0007669"/>
    <property type="project" value="InterPro"/>
</dbReference>
<keyword evidence="3" id="KW-0963">Cytoplasm</keyword>
<evidence type="ECO:0000259" key="10">
    <source>
        <dbReference type="SMART" id="SM00382"/>
    </source>
</evidence>
<evidence type="ECO:0000313" key="12">
    <source>
        <dbReference type="Proteomes" id="UP000220922"/>
    </source>
</evidence>
<evidence type="ECO:0000256" key="7">
    <source>
        <dbReference type="ARBA" id="ARBA00022987"/>
    </source>
</evidence>
<dbReference type="GO" id="GO:0005524">
    <property type="term" value="F:ATP binding"/>
    <property type="evidence" value="ECO:0007669"/>
    <property type="project" value="UniProtKB-KW"/>
</dbReference>
<comment type="similarity">
    <text evidence="2">Belongs to the CbbQ/NirQ/NorQ/GpvN family.</text>
</comment>
<keyword evidence="5" id="KW-0378">Hydrolase</keyword>
<keyword evidence="4" id="KW-0547">Nucleotide-binding</keyword>
<name>A0A2H3LEG8_9CHLR</name>
<comment type="subcellular location">
    <subcellularLocation>
        <location evidence="1">Cytoplasm</location>
    </subcellularLocation>
    <subcellularLocation>
        <location evidence="8">Gas vesicle</location>
    </subcellularLocation>
</comment>
<evidence type="ECO:0000256" key="9">
    <source>
        <dbReference type="ARBA" id="ARBA00049360"/>
    </source>
</evidence>
<dbReference type="Pfam" id="PF07728">
    <property type="entry name" value="AAA_5"/>
    <property type="match status" value="1"/>
</dbReference>
<protein>
    <submittedName>
        <fullName evidence="11">Gas vesicle protein GvpN</fullName>
    </submittedName>
</protein>
<dbReference type="Proteomes" id="UP000220922">
    <property type="component" value="Unassembled WGS sequence"/>
</dbReference>
<dbReference type="SMART" id="SM00382">
    <property type="entry name" value="AAA"/>
    <property type="match status" value="1"/>
</dbReference>
<comment type="caution">
    <text evidence="11">The sequence shown here is derived from an EMBL/GenBank/DDBJ whole genome shotgun (WGS) entry which is preliminary data.</text>
</comment>
<dbReference type="InterPro" id="IPR027417">
    <property type="entry name" value="P-loop_NTPase"/>
</dbReference>
<dbReference type="GO" id="GO:0031411">
    <property type="term" value="C:gas vesicle"/>
    <property type="evidence" value="ECO:0007669"/>
    <property type="project" value="UniProtKB-SubCell"/>
</dbReference>
<dbReference type="CDD" id="cd00009">
    <property type="entry name" value="AAA"/>
    <property type="match status" value="1"/>
</dbReference>
<keyword evidence="7" id="KW-0304">Gas vesicle</keyword>
<evidence type="ECO:0000313" key="11">
    <source>
        <dbReference type="EMBL" id="PDW01096.1"/>
    </source>
</evidence>
<dbReference type="GO" id="GO:0005737">
    <property type="term" value="C:cytoplasm"/>
    <property type="evidence" value="ECO:0007669"/>
    <property type="project" value="UniProtKB-SubCell"/>
</dbReference>
<evidence type="ECO:0000256" key="4">
    <source>
        <dbReference type="ARBA" id="ARBA00022741"/>
    </source>
</evidence>
<evidence type="ECO:0000256" key="5">
    <source>
        <dbReference type="ARBA" id="ARBA00022801"/>
    </source>
</evidence>
<dbReference type="EMBL" id="LYXE01000015">
    <property type="protein sequence ID" value="PDW01096.1"/>
    <property type="molecule type" value="Genomic_DNA"/>
</dbReference>
<dbReference type="SUPFAM" id="SSF52540">
    <property type="entry name" value="P-loop containing nucleoside triphosphate hydrolases"/>
    <property type="match status" value="1"/>
</dbReference>
<proteinExistence type="inferred from homology"/>
<feature type="domain" description="AAA+ ATPase" evidence="10">
    <location>
        <begin position="42"/>
        <end position="210"/>
    </location>
</feature>
<dbReference type="GO" id="GO:0016887">
    <property type="term" value="F:ATP hydrolysis activity"/>
    <property type="evidence" value="ECO:0007669"/>
    <property type="project" value="InterPro"/>
</dbReference>
<dbReference type="InterPro" id="IPR003593">
    <property type="entry name" value="AAA+_ATPase"/>
</dbReference>
<accession>A0A2H3LEG8</accession>
<dbReference type="OrthoDB" id="9808317at2"/>
<evidence type="ECO:0000256" key="3">
    <source>
        <dbReference type="ARBA" id="ARBA00022490"/>
    </source>
</evidence>
<dbReference type="Gene3D" id="3.40.50.300">
    <property type="entry name" value="P-loop containing nucleotide triphosphate hydrolases"/>
    <property type="match status" value="1"/>
</dbReference>
<dbReference type="RefSeq" id="WP_097650582.1">
    <property type="nucleotide sequence ID" value="NZ_LYXE01000015.1"/>
</dbReference>
<dbReference type="PANTHER" id="PTHR42759">
    <property type="entry name" value="MOXR FAMILY PROTEIN"/>
    <property type="match status" value="1"/>
</dbReference>
<dbReference type="PANTHER" id="PTHR42759:SF1">
    <property type="entry name" value="MAGNESIUM-CHELATASE SUBUNIT CHLD"/>
    <property type="match status" value="1"/>
</dbReference>
<keyword evidence="6" id="KW-0067">ATP-binding</keyword>
<gene>
    <name evidence="11" type="ORF">A9Q02_08040</name>
</gene>
<dbReference type="InterPro" id="IPR011704">
    <property type="entry name" value="ATPase_dyneun-rel_AAA"/>
</dbReference>
<sequence length="320" mass="36010">MSTATNTGNRTKAFISLQSSVDFVVTSTTSQVMDRASAYLTAGFPVHLRGPAGTGKTTLALHIAAQFQRPVMLIVGDEQFTSSDLVGEQNGYRYRRVVDRYIHSVVKYEEDAVQQWVDNRLTTACREGFTLVYDEFTRSRPEANNVLLAVLEERLLVLPTSTGRNSYLKVHPEFRAIFTSNPQEYAGVHELPDALSDRLITIDLDYYDRETEVTITQSNSGLPLDEAARVVDLVREFRSSGEYDQAPTLRACIMIARVTALQGLLPSSGDPRFAQICLDILESKMDFSIKNRARRMNQRKMLLQLIEHHATRVMPEQTGL</sequence>
<dbReference type="InterPro" id="IPR050764">
    <property type="entry name" value="CbbQ/NirQ/NorQ/GpvN"/>
</dbReference>
<evidence type="ECO:0000256" key="1">
    <source>
        <dbReference type="ARBA" id="ARBA00004496"/>
    </source>
</evidence>